<evidence type="ECO:0000313" key="1">
    <source>
        <dbReference type="EMBL" id="GBN39613.1"/>
    </source>
</evidence>
<dbReference type="Proteomes" id="UP000499080">
    <property type="component" value="Unassembled WGS sequence"/>
</dbReference>
<dbReference type="AlphaFoldDB" id="A0A4Y2NLA5"/>
<reference evidence="1 2" key="1">
    <citation type="journal article" date="2019" name="Sci. Rep.">
        <title>Orb-weaving spider Araneus ventricosus genome elucidates the spidroin gene catalogue.</title>
        <authorList>
            <person name="Kono N."/>
            <person name="Nakamura H."/>
            <person name="Ohtoshi R."/>
            <person name="Moran D.A.P."/>
            <person name="Shinohara A."/>
            <person name="Yoshida Y."/>
            <person name="Fujiwara M."/>
            <person name="Mori M."/>
            <person name="Tomita M."/>
            <person name="Arakawa K."/>
        </authorList>
    </citation>
    <scope>NUCLEOTIDE SEQUENCE [LARGE SCALE GENOMIC DNA]</scope>
</reference>
<keyword evidence="2" id="KW-1185">Reference proteome</keyword>
<dbReference type="EMBL" id="BGPR01009380">
    <property type="protein sequence ID" value="GBN39613.1"/>
    <property type="molecule type" value="Genomic_DNA"/>
</dbReference>
<organism evidence="1 2">
    <name type="scientific">Araneus ventricosus</name>
    <name type="common">Orbweaver spider</name>
    <name type="synonym">Epeira ventricosa</name>
    <dbReference type="NCBI Taxonomy" id="182803"/>
    <lineage>
        <taxon>Eukaryota</taxon>
        <taxon>Metazoa</taxon>
        <taxon>Ecdysozoa</taxon>
        <taxon>Arthropoda</taxon>
        <taxon>Chelicerata</taxon>
        <taxon>Arachnida</taxon>
        <taxon>Araneae</taxon>
        <taxon>Araneomorphae</taxon>
        <taxon>Entelegynae</taxon>
        <taxon>Araneoidea</taxon>
        <taxon>Araneidae</taxon>
        <taxon>Araneus</taxon>
    </lineage>
</organism>
<gene>
    <name evidence="1" type="ORF">AVEN_268522_1</name>
</gene>
<sequence length="102" mass="10991">MCLSVCTRSALETVVPVAEAEGDRSDAVLRLFLLAVTLQIPVLIRRCCNSGATCAVTSTHVTINHLGIVAQSLEMALWAIQVPRYFQLGASTFQSSEIHSTT</sequence>
<accession>A0A4Y2NLA5</accession>
<proteinExistence type="predicted"/>
<name>A0A4Y2NLA5_ARAVE</name>
<evidence type="ECO:0000313" key="2">
    <source>
        <dbReference type="Proteomes" id="UP000499080"/>
    </source>
</evidence>
<protein>
    <submittedName>
        <fullName evidence="1">Uncharacterized protein</fullName>
    </submittedName>
</protein>
<comment type="caution">
    <text evidence="1">The sequence shown here is derived from an EMBL/GenBank/DDBJ whole genome shotgun (WGS) entry which is preliminary data.</text>
</comment>